<keyword evidence="1" id="KW-0472">Membrane</keyword>
<feature type="transmembrane region" description="Helical" evidence="1">
    <location>
        <begin position="12"/>
        <end position="33"/>
    </location>
</feature>
<gene>
    <name evidence="2" type="ORF">MUN79_22205</name>
</gene>
<feature type="transmembrane region" description="Helical" evidence="1">
    <location>
        <begin position="67"/>
        <end position="88"/>
    </location>
</feature>
<organism evidence="2 3">
    <name type="scientific">Hymenobacter cellulosilyticus</name>
    <dbReference type="NCBI Taxonomy" id="2932248"/>
    <lineage>
        <taxon>Bacteria</taxon>
        <taxon>Pseudomonadati</taxon>
        <taxon>Bacteroidota</taxon>
        <taxon>Cytophagia</taxon>
        <taxon>Cytophagales</taxon>
        <taxon>Hymenobacteraceae</taxon>
        <taxon>Hymenobacter</taxon>
    </lineage>
</organism>
<name>A0A8T9Q1N0_9BACT</name>
<feature type="transmembrane region" description="Helical" evidence="1">
    <location>
        <begin position="39"/>
        <end position="58"/>
    </location>
</feature>
<keyword evidence="1" id="KW-0812">Transmembrane</keyword>
<dbReference type="AlphaFoldDB" id="A0A8T9Q1N0"/>
<dbReference type="RefSeq" id="WP_244674725.1">
    <property type="nucleotide sequence ID" value="NZ_CP095046.1"/>
</dbReference>
<dbReference type="KEGG" id="hcu:MUN79_22205"/>
<evidence type="ECO:0000256" key="1">
    <source>
        <dbReference type="SAM" id="Phobius"/>
    </source>
</evidence>
<dbReference type="EMBL" id="CP095046">
    <property type="protein sequence ID" value="UOQ71317.1"/>
    <property type="molecule type" value="Genomic_DNA"/>
</dbReference>
<proteinExistence type="predicted"/>
<keyword evidence="1" id="KW-1133">Transmembrane helix</keyword>
<keyword evidence="3" id="KW-1185">Reference proteome</keyword>
<sequence length="94" mass="10242">MQTPPTPKKSRIGLILLVNLGILLVLHVVRQLLDSSESIFLFLLGLSFVNGLLFRAALLNGNKKNSLGFLMAALLIFLIGFGDCATHLKLGNMH</sequence>
<dbReference type="Proteomes" id="UP000831796">
    <property type="component" value="Chromosome"/>
</dbReference>
<evidence type="ECO:0000313" key="2">
    <source>
        <dbReference type="EMBL" id="UOQ71317.1"/>
    </source>
</evidence>
<reference evidence="2" key="1">
    <citation type="submission" date="2022-04" db="EMBL/GenBank/DDBJ databases">
        <title>Hymenobacter sp. isolated from the air.</title>
        <authorList>
            <person name="Won M."/>
            <person name="Lee C.-M."/>
            <person name="Woen H.-Y."/>
            <person name="Kwon S.-W."/>
        </authorList>
    </citation>
    <scope>NUCLEOTIDE SEQUENCE</scope>
    <source>
        <strain evidence="2">5116S-3</strain>
    </source>
</reference>
<protein>
    <submittedName>
        <fullName evidence="2">Uncharacterized protein</fullName>
    </submittedName>
</protein>
<accession>A0A8T9Q1N0</accession>
<evidence type="ECO:0000313" key="3">
    <source>
        <dbReference type="Proteomes" id="UP000831796"/>
    </source>
</evidence>